<organism evidence="9 10">
    <name type="scientific">Candidatus Phosphoribacter hodrii</name>
    <dbReference type="NCBI Taxonomy" id="2953743"/>
    <lineage>
        <taxon>Bacteria</taxon>
        <taxon>Bacillati</taxon>
        <taxon>Actinomycetota</taxon>
        <taxon>Actinomycetes</taxon>
        <taxon>Micrococcales</taxon>
        <taxon>Dermatophilaceae</taxon>
        <taxon>Candidatus Phosphoribacter</taxon>
    </lineage>
</organism>
<evidence type="ECO:0000256" key="5">
    <source>
        <dbReference type="ARBA" id="ARBA00022692"/>
    </source>
</evidence>
<dbReference type="AlphaFoldDB" id="A0A935IJU7"/>
<feature type="transmembrane region" description="Helical" evidence="8">
    <location>
        <begin position="210"/>
        <end position="230"/>
    </location>
</feature>
<evidence type="ECO:0000256" key="2">
    <source>
        <dbReference type="ARBA" id="ARBA00009142"/>
    </source>
</evidence>
<evidence type="ECO:0000256" key="8">
    <source>
        <dbReference type="RuleBase" id="RU363041"/>
    </source>
</evidence>
<dbReference type="PANTHER" id="PTHR30269:SF0">
    <property type="entry name" value="MEMBRANE TRANSPORTER PROTEIN YFCA-RELATED"/>
    <property type="match status" value="1"/>
</dbReference>
<evidence type="ECO:0000256" key="4">
    <source>
        <dbReference type="ARBA" id="ARBA00022475"/>
    </source>
</evidence>
<dbReference type="GO" id="GO:0005886">
    <property type="term" value="C:plasma membrane"/>
    <property type="evidence" value="ECO:0007669"/>
    <property type="project" value="UniProtKB-SubCell"/>
</dbReference>
<feature type="transmembrane region" description="Helical" evidence="8">
    <location>
        <begin position="186"/>
        <end position="204"/>
    </location>
</feature>
<protein>
    <recommendedName>
        <fullName evidence="8">Probable membrane transporter protein</fullName>
    </recommendedName>
</protein>
<feature type="transmembrane region" description="Helical" evidence="8">
    <location>
        <begin position="77"/>
        <end position="95"/>
    </location>
</feature>
<name>A0A935IJU7_9MICO</name>
<comment type="similarity">
    <text evidence="2 8">Belongs to the 4-toluene sulfonate uptake permease (TSUP) (TC 2.A.102) family.</text>
</comment>
<gene>
    <name evidence="9" type="ORF">IPI13_04940</name>
</gene>
<keyword evidence="3" id="KW-0813">Transport</keyword>
<dbReference type="Proteomes" id="UP000726105">
    <property type="component" value="Unassembled WGS sequence"/>
</dbReference>
<dbReference type="InterPro" id="IPR002781">
    <property type="entry name" value="TM_pro_TauE-like"/>
</dbReference>
<keyword evidence="7 8" id="KW-0472">Membrane</keyword>
<comment type="caution">
    <text evidence="9">The sequence shown here is derived from an EMBL/GenBank/DDBJ whole genome shotgun (WGS) entry which is preliminary data.</text>
</comment>
<evidence type="ECO:0000256" key="1">
    <source>
        <dbReference type="ARBA" id="ARBA00004651"/>
    </source>
</evidence>
<evidence type="ECO:0000256" key="3">
    <source>
        <dbReference type="ARBA" id="ARBA00022448"/>
    </source>
</evidence>
<keyword evidence="5 8" id="KW-0812">Transmembrane</keyword>
<feature type="transmembrane region" description="Helical" evidence="8">
    <location>
        <begin position="154"/>
        <end position="174"/>
    </location>
</feature>
<dbReference type="EMBL" id="JADJIB010000002">
    <property type="protein sequence ID" value="MBK7272521.1"/>
    <property type="molecule type" value="Genomic_DNA"/>
</dbReference>
<reference evidence="9 10" key="1">
    <citation type="submission" date="2020-10" db="EMBL/GenBank/DDBJ databases">
        <title>Connecting structure to function with the recovery of over 1000 high-quality activated sludge metagenome-assembled genomes encoding full-length rRNA genes using long-read sequencing.</title>
        <authorList>
            <person name="Singleton C.M."/>
            <person name="Petriglieri F."/>
            <person name="Kristensen J.M."/>
            <person name="Kirkegaard R.H."/>
            <person name="Michaelsen T.Y."/>
            <person name="Andersen M.H."/>
            <person name="Karst S.M."/>
            <person name="Dueholm M.S."/>
            <person name="Nielsen P.H."/>
            <person name="Albertsen M."/>
        </authorList>
    </citation>
    <scope>NUCLEOTIDE SEQUENCE [LARGE SCALE GENOMIC DNA]</scope>
    <source>
        <strain evidence="9">Ega_18-Q3-R5-49_MAXAC.001</strain>
    </source>
</reference>
<dbReference type="PANTHER" id="PTHR30269">
    <property type="entry name" value="TRANSMEMBRANE PROTEIN YFCA"/>
    <property type="match status" value="1"/>
</dbReference>
<dbReference type="InterPro" id="IPR052017">
    <property type="entry name" value="TSUP"/>
</dbReference>
<dbReference type="Pfam" id="PF01925">
    <property type="entry name" value="TauE"/>
    <property type="match status" value="1"/>
</dbReference>
<accession>A0A935IJU7</accession>
<evidence type="ECO:0000256" key="7">
    <source>
        <dbReference type="ARBA" id="ARBA00023136"/>
    </source>
</evidence>
<sequence>MSFLDALLILLAGVGAGTINSIVGSGTLITFPTLLFLGYPPLMANVSNNIGLVAGGASASWGYRTELTGHGGTLRKLVPLSLLGAVVGATLLLTLPATAFKTIVPVLIVLALVLVIFGPRLQRAAATRHTDQAAGMPPWRTRALAGGVFVGGVYGGYFGAAQGVLLMGLFSALASEPIQRLTGFKNVLVTIVNTVAAIAFLLFAREHVSWPVVGLVAVGSFIGGLLGAVIGRRLPGVVLRSVIVVVGVLAIIKMVWFA</sequence>
<evidence type="ECO:0000313" key="10">
    <source>
        <dbReference type="Proteomes" id="UP000726105"/>
    </source>
</evidence>
<comment type="subcellular location">
    <subcellularLocation>
        <location evidence="1 8">Cell membrane</location>
        <topology evidence="1 8">Multi-pass membrane protein</topology>
    </subcellularLocation>
</comment>
<proteinExistence type="inferred from homology"/>
<evidence type="ECO:0000256" key="6">
    <source>
        <dbReference type="ARBA" id="ARBA00022989"/>
    </source>
</evidence>
<evidence type="ECO:0000313" key="9">
    <source>
        <dbReference type="EMBL" id="MBK7272521.1"/>
    </source>
</evidence>
<keyword evidence="6 8" id="KW-1133">Transmembrane helix</keyword>
<keyword evidence="4 8" id="KW-1003">Cell membrane</keyword>
<feature type="transmembrane region" description="Helical" evidence="8">
    <location>
        <begin position="102"/>
        <end position="121"/>
    </location>
</feature>
<feature type="transmembrane region" description="Helical" evidence="8">
    <location>
        <begin position="237"/>
        <end position="257"/>
    </location>
</feature>